<feature type="non-terminal residue" evidence="1">
    <location>
        <position position="44"/>
    </location>
</feature>
<evidence type="ECO:0000313" key="1">
    <source>
        <dbReference type="EMBL" id="VDN45439.1"/>
    </source>
</evidence>
<name>A0A3P7RXB6_DIBLA</name>
<sequence>MLNCANITASEQARNPELVLEVLQRFDESTKPKEKYMTNISGVT</sequence>
<dbReference type="OrthoDB" id="6286028at2759"/>
<gene>
    <name evidence="1" type="ORF">DILT_LOCUS19605</name>
</gene>
<accession>A0A3P7RXB6</accession>
<evidence type="ECO:0000313" key="2">
    <source>
        <dbReference type="Proteomes" id="UP000281553"/>
    </source>
</evidence>
<proteinExistence type="predicted"/>
<reference evidence="1 2" key="1">
    <citation type="submission" date="2018-11" db="EMBL/GenBank/DDBJ databases">
        <authorList>
            <consortium name="Pathogen Informatics"/>
        </authorList>
    </citation>
    <scope>NUCLEOTIDE SEQUENCE [LARGE SCALE GENOMIC DNA]</scope>
</reference>
<dbReference type="EMBL" id="UYRU01116611">
    <property type="protein sequence ID" value="VDN45439.1"/>
    <property type="molecule type" value="Genomic_DNA"/>
</dbReference>
<organism evidence="1 2">
    <name type="scientific">Dibothriocephalus latus</name>
    <name type="common">Fish tapeworm</name>
    <name type="synonym">Diphyllobothrium latum</name>
    <dbReference type="NCBI Taxonomy" id="60516"/>
    <lineage>
        <taxon>Eukaryota</taxon>
        <taxon>Metazoa</taxon>
        <taxon>Spiralia</taxon>
        <taxon>Lophotrochozoa</taxon>
        <taxon>Platyhelminthes</taxon>
        <taxon>Cestoda</taxon>
        <taxon>Eucestoda</taxon>
        <taxon>Diphyllobothriidea</taxon>
        <taxon>Diphyllobothriidae</taxon>
        <taxon>Dibothriocephalus</taxon>
    </lineage>
</organism>
<dbReference type="Gene3D" id="3.90.810.10">
    <property type="entry name" value="CRIB domain"/>
    <property type="match status" value="1"/>
</dbReference>
<keyword evidence="2" id="KW-1185">Reference proteome</keyword>
<dbReference type="Proteomes" id="UP000281553">
    <property type="component" value="Unassembled WGS sequence"/>
</dbReference>
<protein>
    <submittedName>
        <fullName evidence="1">Uncharacterized protein</fullName>
    </submittedName>
</protein>
<dbReference type="InterPro" id="IPR036936">
    <property type="entry name" value="CRIB_dom_sf"/>
</dbReference>
<dbReference type="AlphaFoldDB" id="A0A3P7RXB6"/>